<dbReference type="AlphaFoldDB" id="A0AAV7H0U8"/>
<dbReference type="EMBL" id="JAGFBR010000009">
    <property type="protein sequence ID" value="KAH0461679.1"/>
    <property type="molecule type" value="Genomic_DNA"/>
</dbReference>
<keyword evidence="2" id="KW-1185">Reference proteome</keyword>
<dbReference type="Proteomes" id="UP000775213">
    <property type="component" value="Unassembled WGS sequence"/>
</dbReference>
<organism evidence="1 2">
    <name type="scientific">Dendrobium chrysotoxum</name>
    <name type="common">Orchid</name>
    <dbReference type="NCBI Taxonomy" id="161865"/>
    <lineage>
        <taxon>Eukaryota</taxon>
        <taxon>Viridiplantae</taxon>
        <taxon>Streptophyta</taxon>
        <taxon>Embryophyta</taxon>
        <taxon>Tracheophyta</taxon>
        <taxon>Spermatophyta</taxon>
        <taxon>Magnoliopsida</taxon>
        <taxon>Liliopsida</taxon>
        <taxon>Asparagales</taxon>
        <taxon>Orchidaceae</taxon>
        <taxon>Epidendroideae</taxon>
        <taxon>Malaxideae</taxon>
        <taxon>Dendrobiinae</taxon>
        <taxon>Dendrobium</taxon>
    </lineage>
</organism>
<proteinExistence type="predicted"/>
<name>A0AAV7H0U8_DENCH</name>
<sequence length="73" mass="8636">MYPHLFTHYIFHGLCSSFGHPLQIDKATTGGSRPSMDPWYKHFGYIQKVVMNDFLNYCEYYKSIGHKKSQCFH</sequence>
<evidence type="ECO:0000313" key="1">
    <source>
        <dbReference type="EMBL" id="KAH0461679.1"/>
    </source>
</evidence>
<accession>A0AAV7H0U8</accession>
<reference evidence="1 2" key="1">
    <citation type="journal article" date="2021" name="Hortic Res">
        <title>Chromosome-scale assembly of the Dendrobium chrysotoxum genome enhances the understanding of orchid evolution.</title>
        <authorList>
            <person name="Zhang Y."/>
            <person name="Zhang G.Q."/>
            <person name="Zhang D."/>
            <person name="Liu X.D."/>
            <person name="Xu X.Y."/>
            <person name="Sun W.H."/>
            <person name="Yu X."/>
            <person name="Zhu X."/>
            <person name="Wang Z.W."/>
            <person name="Zhao X."/>
            <person name="Zhong W.Y."/>
            <person name="Chen H."/>
            <person name="Yin W.L."/>
            <person name="Huang T."/>
            <person name="Niu S.C."/>
            <person name="Liu Z.J."/>
        </authorList>
    </citation>
    <scope>NUCLEOTIDE SEQUENCE [LARGE SCALE GENOMIC DNA]</scope>
    <source>
        <strain evidence="1">Lindl</strain>
    </source>
</reference>
<comment type="caution">
    <text evidence="1">The sequence shown here is derived from an EMBL/GenBank/DDBJ whole genome shotgun (WGS) entry which is preliminary data.</text>
</comment>
<protein>
    <submittedName>
        <fullName evidence="1">Uncharacterized protein</fullName>
    </submittedName>
</protein>
<gene>
    <name evidence="1" type="ORF">IEQ34_009254</name>
</gene>
<evidence type="ECO:0000313" key="2">
    <source>
        <dbReference type="Proteomes" id="UP000775213"/>
    </source>
</evidence>